<dbReference type="InterPro" id="IPR036890">
    <property type="entry name" value="HATPase_C_sf"/>
</dbReference>
<dbReference type="InterPro" id="IPR005467">
    <property type="entry name" value="His_kinase_dom"/>
</dbReference>
<proteinExistence type="predicted"/>
<dbReference type="InterPro" id="IPR003594">
    <property type="entry name" value="HATPase_dom"/>
</dbReference>
<dbReference type="AlphaFoldDB" id="A0A4Q1SDC4"/>
<name>A0A4Q1SDC4_9BACT</name>
<comment type="caution">
    <text evidence="5">The sequence shown here is derived from an EMBL/GenBank/DDBJ whole genome shotgun (WGS) entry which is preliminary data.</text>
</comment>
<dbReference type="Pfam" id="PF02518">
    <property type="entry name" value="HATPase_c"/>
    <property type="match status" value="1"/>
</dbReference>
<dbReference type="GO" id="GO:0000155">
    <property type="term" value="F:phosphorelay sensor kinase activity"/>
    <property type="evidence" value="ECO:0007669"/>
    <property type="project" value="InterPro"/>
</dbReference>
<dbReference type="RefSeq" id="WP_129208412.1">
    <property type="nucleotide sequence ID" value="NZ_BMGU01000003.1"/>
</dbReference>
<dbReference type="EMBL" id="SDMK01000002">
    <property type="protein sequence ID" value="RXS95226.1"/>
    <property type="molecule type" value="Genomic_DNA"/>
</dbReference>
<keyword evidence="5" id="KW-0418">Kinase</keyword>
<dbReference type="SMART" id="SM00387">
    <property type="entry name" value="HATPase_c"/>
    <property type="match status" value="1"/>
</dbReference>
<dbReference type="InterPro" id="IPR010559">
    <property type="entry name" value="Sig_transdc_His_kin_internal"/>
</dbReference>
<gene>
    <name evidence="5" type="ORF">ESZ00_11525</name>
</gene>
<dbReference type="PANTHER" id="PTHR34220:SF7">
    <property type="entry name" value="SENSOR HISTIDINE KINASE YPDA"/>
    <property type="match status" value="1"/>
</dbReference>
<evidence type="ECO:0000256" key="3">
    <source>
        <dbReference type="SAM" id="Phobius"/>
    </source>
</evidence>
<protein>
    <recommendedName>
        <fullName evidence="2">histidine kinase</fullName>
        <ecNumber evidence="2">2.7.13.3</ecNumber>
    </recommendedName>
</protein>
<dbReference type="PROSITE" id="PS50109">
    <property type="entry name" value="HIS_KIN"/>
    <property type="match status" value="1"/>
</dbReference>
<feature type="transmembrane region" description="Helical" evidence="3">
    <location>
        <begin position="6"/>
        <end position="25"/>
    </location>
</feature>
<sequence length="448" mass="50048">MNESRLIFITLLVKLGVAAAVSSALARSRTFQNLLFASRRRPAQVLGLLAFICIPLGLGVWMRFTVPNFLAADLSFEATVILGILFGPFAALVGGGFLALPALLHHEYLALPFNLAVGLTAGLFGKFAEEEEVWSFSPFVDLSIYRWIRRNLRKPRFDRQILLMFLIVGMEICREWIHRAYPRWLFSLHPSSWGPRLAIWFVAPVVVGIPLKVWNAIRTERSLEEQKRLVLEARLDALQRQINPHFLFNTLNSIASLVRFRPEQARELIVKLANILRALLKDHDSYILLREELSFTEDYLGIEVVRFGADKLKVVKEIDARTLDYPVPSMLLQPLVENSIKHGLEPRIGGGTITLRSRLEGERMIIEVEDDGVGIAPGRSHSSGVLRGTGIGMKNVRERLEVLYGGAALFDVTSRPGRGTKVTVIVPVGGEGDEAQIVTPAARSTTRS</sequence>
<keyword evidence="6" id="KW-1185">Reference proteome</keyword>
<keyword evidence="5" id="KW-0808">Transferase</keyword>
<dbReference type="PANTHER" id="PTHR34220">
    <property type="entry name" value="SENSOR HISTIDINE KINASE YPDA"/>
    <property type="match status" value="1"/>
</dbReference>
<accession>A0A4Q1SDC4</accession>
<evidence type="ECO:0000256" key="1">
    <source>
        <dbReference type="ARBA" id="ARBA00000085"/>
    </source>
</evidence>
<feature type="domain" description="Histidine kinase" evidence="4">
    <location>
        <begin position="331"/>
        <end position="430"/>
    </location>
</feature>
<evidence type="ECO:0000256" key="2">
    <source>
        <dbReference type="ARBA" id="ARBA00012438"/>
    </source>
</evidence>
<dbReference type="EC" id="2.7.13.3" evidence="2"/>
<reference evidence="5 6" key="1">
    <citation type="journal article" date="2016" name="Int. J. Syst. Evol. Microbiol.">
        <title>Acidipila dinghuensis sp. nov., an acidobacterium isolated from forest soil.</title>
        <authorList>
            <person name="Jiang Y.W."/>
            <person name="Wang J."/>
            <person name="Chen M.H."/>
            <person name="Lv Y.Y."/>
            <person name="Qiu L.H."/>
        </authorList>
    </citation>
    <scope>NUCLEOTIDE SEQUENCE [LARGE SCALE GENOMIC DNA]</scope>
    <source>
        <strain evidence="5 6">DHOF10</strain>
    </source>
</reference>
<feature type="transmembrane region" description="Helical" evidence="3">
    <location>
        <begin position="45"/>
        <end position="66"/>
    </location>
</feature>
<dbReference type="InterPro" id="IPR050640">
    <property type="entry name" value="Bact_2-comp_sensor_kinase"/>
</dbReference>
<keyword evidence="3" id="KW-1133">Transmembrane helix</keyword>
<evidence type="ECO:0000313" key="5">
    <source>
        <dbReference type="EMBL" id="RXS95226.1"/>
    </source>
</evidence>
<dbReference type="Pfam" id="PF06580">
    <property type="entry name" value="His_kinase"/>
    <property type="match status" value="1"/>
</dbReference>
<keyword evidence="3" id="KW-0812">Transmembrane</keyword>
<dbReference type="Proteomes" id="UP000290253">
    <property type="component" value="Unassembled WGS sequence"/>
</dbReference>
<comment type="catalytic activity">
    <reaction evidence="1">
        <text>ATP + protein L-histidine = ADP + protein N-phospho-L-histidine.</text>
        <dbReference type="EC" id="2.7.13.3"/>
    </reaction>
</comment>
<evidence type="ECO:0000259" key="4">
    <source>
        <dbReference type="PROSITE" id="PS50109"/>
    </source>
</evidence>
<keyword evidence="3" id="KW-0472">Membrane</keyword>
<dbReference type="OrthoDB" id="105609at2"/>
<evidence type="ECO:0000313" key="6">
    <source>
        <dbReference type="Proteomes" id="UP000290253"/>
    </source>
</evidence>
<dbReference type="SUPFAM" id="SSF55874">
    <property type="entry name" value="ATPase domain of HSP90 chaperone/DNA topoisomerase II/histidine kinase"/>
    <property type="match status" value="1"/>
</dbReference>
<dbReference type="PRINTS" id="PR00344">
    <property type="entry name" value="BCTRLSENSOR"/>
</dbReference>
<dbReference type="GO" id="GO:0016020">
    <property type="term" value="C:membrane"/>
    <property type="evidence" value="ECO:0007669"/>
    <property type="project" value="InterPro"/>
</dbReference>
<dbReference type="InterPro" id="IPR004358">
    <property type="entry name" value="Sig_transdc_His_kin-like_C"/>
</dbReference>
<feature type="transmembrane region" description="Helical" evidence="3">
    <location>
        <begin position="160"/>
        <end position="177"/>
    </location>
</feature>
<dbReference type="Gene3D" id="3.30.565.10">
    <property type="entry name" value="Histidine kinase-like ATPase, C-terminal domain"/>
    <property type="match status" value="1"/>
</dbReference>
<feature type="transmembrane region" description="Helical" evidence="3">
    <location>
        <begin position="78"/>
        <end position="101"/>
    </location>
</feature>
<organism evidence="5 6">
    <name type="scientific">Silvibacterium dinghuense</name>
    <dbReference type="NCBI Taxonomy" id="1560006"/>
    <lineage>
        <taxon>Bacteria</taxon>
        <taxon>Pseudomonadati</taxon>
        <taxon>Acidobacteriota</taxon>
        <taxon>Terriglobia</taxon>
        <taxon>Terriglobales</taxon>
        <taxon>Acidobacteriaceae</taxon>
        <taxon>Silvibacterium</taxon>
    </lineage>
</organism>
<feature type="transmembrane region" description="Helical" evidence="3">
    <location>
        <begin position="197"/>
        <end position="217"/>
    </location>
</feature>